<evidence type="ECO:0000313" key="6">
    <source>
        <dbReference type="EMBL" id="KUF10481.1"/>
    </source>
</evidence>
<comment type="similarity">
    <text evidence="4 5">Belongs to the RNA methyltransferase RlmH family.</text>
</comment>
<dbReference type="InterPro" id="IPR003742">
    <property type="entry name" value="RlmH-like"/>
</dbReference>
<dbReference type="InterPro" id="IPR029026">
    <property type="entry name" value="tRNA_m1G_MTases_N"/>
</dbReference>
<accession>A0A0W7WIX9</accession>
<feature type="binding site" evidence="5">
    <location>
        <position position="72"/>
    </location>
    <ligand>
        <name>S-adenosyl-L-methionine</name>
        <dbReference type="ChEBI" id="CHEBI:59789"/>
    </ligand>
</feature>
<evidence type="ECO:0000256" key="2">
    <source>
        <dbReference type="ARBA" id="ARBA00022679"/>
    </source>
</evidence>
<sequence length="156" mass="16964">MRVTLCAVGRLRKGPEKALVDDYLTRFDRTGRGLGLGPLDLVEIDERKGGGMEGEAALIRRALPDGAALCILDERGRQMPSPEFATQLAAWRDRGMPRAAFVIGGADGVLPALRAEADLLLSFGPMVWPHMLVRVMLAEQLYRAASILAGAPYHRV</sequence>
<feature type="binding site" evidence="5">
    <location>
        <begin position="123"/>
        <end position="128"/>
    </location>
    <ligand>
        <name>S-adenosyl-L-methionine</name>
        <dbReference type="ChEBI" id="CHEBI:59789"/>
    </ligand>
</feature>
<dbReference type="STRING" id="1685382.AVJ23_11380"/>
<dbReference type="HAMAP" id="MF_00658">
    <property type="entry name" value="23SrRNA_methyltr_H"/>
    <property type="match status" value="1"/>
</dbReference>
<evidence type="ECO:0000313" key="7">
    <source>
        <dbReference type="Proteomes" id="UP000054396"/>
    </source>
</evidence>
<keyword evidence="2 5" id="KW-0808">Transferase</keyword>
<feature type="binding site" evidence="5">
    <location>
        <position position="104"/>
    </location>
    <ligand>
        <name>S-adenosyl-L-methionine</name>
        <dbReference type="ChEBI" id="CHEBI:59789"/>
    </ligand>
</feature>
<comment type="subcellular location">
    <subcellularLocation>
        <location evidence="5">Cytoplasm</location>
    </subcellularLocation>
</comment>
<dbReference type="CDD" id="cd18081">
    <property type="entry name" value="RlmH-like"/>
    <property type="match status" value="1"/>
</dbReference>
<dbReference type="InterPro" id="IPR029028">
    <property type="entry name" value="Alpha/beta_knot_MTases"/>
</dbReference>
<evidence type="ECO:0000256" key="4">
    <source>
        <dbReference type="ARBA" id="ARBA00038303"/>
    </source>
</evidence>
<dbReference type="NCBIfam" id="NF000989">
    <property type="entry name" value="PRK00103.2-3"/>
    <property type="match status" value="1"/>
</dbReference>
<dbReference type="Pfam" id="PF02590">
    <property type="entry name" value="SPOUT_MTase"/>
    <property type="match status" value="1"/>
</dbReference>
<evidence type="ECO:0000256" key="1">
    <source>
        <dbReference type="ARBA" id="ARBA00022603"/>
    </source>
</evidence>
<comment type="catalytic activity">
    <reaction evidence="5">
        <text>pseudouridine(1915) in 23S rRNA + S-adenosyl-L-methionine = N(3)-methylpseudouridine(1915) in 23S rRNA + S-adenosyl-L-homocysteine + H(+)</text>
        <dbReference type="Rhea" id="RHEA:42752"/>
        <dbReference type="Rhea" id="RHEA-COMP:10221"/>
        <dbReference type="Rhea" id="RHEA-COMP:10222"/>
        <dbReference type="ChEBI" id="CHEBI:15378"/>
        <dbReference type="ChEBI" id="CHEBI:57856"/>
        <dbReference type="ChEBI" id="CHEBI:59789"/>
        <dbReference type="ChEBI" id="CHEBI:65314"/>
        <dbReference type="ChEBI" id="CHEBI:74486"/>
        <dbReference type="EC" id="2.1.1.177"/>
    </reaction>
</comment>
<organism evidence="6 7">
    <name type="scientific">Pseudoponticoccus marisrubri</name>
    <dbReference type="NCBI Taxonomy" id="1685382"/>
    <lineage>
        <taxon>Bacteria</taxon>
        <taxon>Pseudomonadati</taxon>
        <taxon>Pseudomonadota</taxon>
        <taxon>Alphaproteobacteria</taxon>
        <taxon>Rhodobacterales</taxon>
        <taxon>Roseobacteraceae</taxon>
        <taxon>Pseudoponticoccus</taxon>
    </lineage>
</organism>
<dbReference type="OrthoDB" id="9806643at2"/>
<dbReference type="Proteomes" id="UP000054396">
    <property type="component" value="Unassembled WGS sequence"/>
</dbReference>
<dbReference type="PANTHER" id="PTHR33603:SF1">
    <property type="entry name" value="RIBOSOMAL RNA LARGE SUBUNIT METHYLTRANSFERASE H"/>
    <property type="match status" value="1"/>
</dbReference>
<dbReference type="AlphaFoldDB" id="A0A0W7WIX9"/>
<keyword evidence="5" id="KW-0698">rRNA processing</keyword>
<reference evidence="6 7" key="1">
    <citation type="submission" date="2015-12" db="EMBL/GenBank/DDBJ databases">
        <authorList>
            <person name="Shamseldin A."/>
            <person name="Moawad H."/>
            <person name="Abd El-Rahim W.M."/>
            <person name="Sadowsky M.J."/>
        </authorList>
    </citation>
    <scope>NUCLEOTIDE SEQUENCE [LARGE SCALE GENOMIC DNA]</scope>
    <source>
        <strain evidence="6 7">SJ5A-1</strain>
    </source>
</reference>
<dbReference type="Gene3D" id="3.40.1280.10">
    <property type="match status" value="1"/>
</dbReference>
<dbReference type="PANTHER" id="PTHR33603">
    <property type="entry name" value="METHYLTRANSFERASE"/>
    <property type="match status" value="1"/>
</dbReference>
<dbReference type="NCBIfam" id="NF000988">
    <property type="entry name" value="PRK00103.2-2"/>
    <property type="match status" value="1"/>
</dbReference>
<dbReference type="PIRSF" id="PIRSF004505">
    <property type="entry name" value="MT_bac"/>
    <property type="match status" value="1"/>
</dbReference>
<keyword evidence="3 5" id="KW-0949">S-adenosyl-L-methionine</keyword>
<dbReference type="GO" id="GO:0070038">
    <property type="term" value="F:rRNA (pseudouridine-N3-)-methyltransferase activity"/>
    <property type="evidence" value="ECO:0007669"/>
    <property type="project" value="UniProtKB-UniRule"/>
</dbReference>
<protein>
    <recommendedName>
        <fullName evidence="5">Ribosomal RNA large subunit methyltransferase H</fullName>
        <ecNumber evidence="5">2.1.1.177</ecNumber>
    </recommendedName>
    <alternativeName>
        <fullName evidence="5">23S rRNA (pseudouridine1915-N3)-methyltransferase</fullName>
    </alternativeName>
    <alternativeName>
        <fullName evidence="5">23S rRNA m3Psi1915 methyltransferase</fullName>
    </alternativeName>
    <alternativeName>
        <fullName evidence="5">rRNA (pseudouridine-N3-)-methyltransferase RlmH</fullName>
    </alternativeName>
</protein>
<proteinExistence type="inferred from homology"/>
<keyword evidence="1 5" id="KW-0489">Methyltransferase</keyword>
<evidence type="ECO:0000256" key="5">
    <source>
        <dbReference type="HAMAP-Rule" id="MF_00658"/>
    </source>
</evidence>
<comment type="subunit">
    <text evidence="5">Homodimer.</text>
</comment>
<dbReference type="RefSeq" id="WP_058862321.1">
    <property type="nucleotide sequence ID" value="NZ_LPXO01000006.1"/>
</dbReference>
<evidence type="ECO:0000256" key="3">
    <source>
        <dbReference type="ARBA" id="ARBA00022691"/>
    </source>
</evidence>
<comment type="function">
    <text evidence="5">Specifically methylates the pseudouridine at position 1915 (m3Psi1915) in 23S rRNA.</text>
</comment>
<name>A0A0W7WIX9_9RHOB</name>
<dbReference type="GO" id="GO:0005737">
    <property type="term" value="C:cytoplasm"/>
    <property type="evidence" value="ECO:0007669"/>
    <property type="project" value="UniProtKB-SubCell"/>
</dbReference>
<comment type="caution">
    <text evidence="6">The sequence shown here is derived from an EMBL/GenBank/DDBJ whole genome shotgun (WGS) entry which is preliminary data.</text>
</comment>
<dbReference type="EMBL" id="LPXO01000006">
    <property type="protein sequence ID" value="KUF10481.1"/>
    <property type="molecule type" value="Genomic_DNA"/>
</dbReference>
<dbReference type="SUPFAM" id="SSF75217">
    <property type="entry name" value="alpha/beta knot"/>
    <property type="match status" value="1"/>
</dbReference>
<gene>
    <name evidence="5" type="primary">rlmH</name>
    <name evidence="6" type="ORF">AVJ23_11380</name>
</gene>
<keyword evidence="5" id="KW-0963">Cytoplasm</keyword>
<keyword evidence="7" id="KW-1185">Reference proteome</keyword>
<dbReference type="EC" id="2.1.1.177" evidence="5"/>